<accession>A0A0J8BEI8</accession>
<dbReference type="EMBL" id="KQ090254">
    <property type="protein sequence ID" value="KMS98377.1"/>
    <property type="molecule type" value="Genomic_DNA"/>
</dbReference>
<feature type="coiled-coil region" evidence="1">
    <location>
        <begin position="208"/>
        <end position="290"/>
    </location>
</feature>
<feature type="coiled-coil region" evidence="1">
    <location>
        <begin position="121"/>
        <end position="155"/>
    </location>
</feature>
<reference evidence="2 3" key="1">
    <citation type="journal article" date="2014" name="Nature">
        <title>The genome of the recently domesticated crop plant sugar beet (Beta vulgaris).</title>
        <authorList>
            <person name="Dohm J.C."/>
            <person name="Minoche A.E."/>
            <person name="Holtgrawe D."/>
            <person name="Capella-Gutierrez S."/>
            <person name="Zakrzewski F."/>
            <person name="Tafer H."/>
            <person name="Rupp O."/>
            <person name="Sorensen T.R."/>
            <person name="Stracke R."/>
            <person name="Reinhardt R."/>
            <person name="Goesmann A."/>
            <person name="Kraft T."/>
            <person name="Schulz B."/>
            <person name="Stadler P.F."/>
            <person name="Schmidt T."/>
            <person name="Gabaldon T."/>
            <person name="Lehrach H."/>
            <person name="Weisshaar B."/>
            <person name="Himmelbauer H."/>
        </authorList>
    </citation>
    <scope>NUCLEOTIDE SEQUENCE [LARGE SCALE GENOMIC DNA]</scope>
    <source>
        <tissue evidence="2">Taproot</tissue>
    </source>
</reference>
<evidence type="ECO:0000313" key="2">
    <source>
        <dbReference type="EMBL" id="KMS98377.1"/>
    </source>
</evidence>
<organism evidence="2 3">
    <name type="scientific">Beta vulgaris subsp. vulgaris</name>
    <name type="common">Beet</name>
    <dbReference type="NCBI Taxonomy" id="3555"/>
    <lineage>
        <taxon>Eukaryota</taxon>
        <taxon>Viridiplantae</taxon>
        <taxon>Streptophyta</taxon>
        <taxon>Embryophyta</taxon>
        <taxon>Tracheophyta</taxon>
        <taxon>Spermatophyta</taxon>
        <taxon>Magnoliopsida</taxon>
        <taxon>eudicotyledons</taxon>
        <taxon>Gunneridae</taxon>
        <taxon>Pentapetalae</taxon>
        <taxon>Caryophyllales</taxon>
        <taxon>Chenopodiaceae</taxon>
        <taxon>Betoideae</taxon>
        <taxon>Beta</taxon>
    </lineage>
</organism>
<proteinExistence type="predicted"/>
<name>A0A0J8BEI8_BETVV</name>
<keyword evidence="3" id="KW-1185">Reference proteome</keyword>
<dbReference type="Proteomes" id="UP000035740">
    <property type="component" value="Unassembled WGS sequence"/>
</dbReference>
<dbReference type="OrthoDB" id="1742537at2759"/>
<dbReference type="OMA" id="DMANLEY"/>
<keyword evidence="1" id="KW-0175">Coiled coil</keyword>
<protein>
    <submittedName>
        <fullName evidence="2">Uncharacterized protein</fullName>
    </submittedName>
</protein>
<evidence type="ECO:0000313" key="3">
    <source>
        <dbReference type="Proteomes" id="UP000035740"/>
    </source>
</evidence>
<dbReference type="AlphaFoldDB" id="A0A0J8BEI8"/>
<dbReference type="Gramene" id="KMS98377">
    <property type="protein sequence ID" value="KMS98377"/>
    <property type="gene ID" value="BVRB_4g093330"/>
</dbReference>
<evidence type="ECO:0000256" key="1">
    <source>
        <dbReference type="SAM" id="Coils"/>
    </source>
</evidence>
<gene>
    <name evidence="2" type="ORF">BVRB_4g093330</name>
</gene>
<sequence>MASLRESQQKVEKLTKDNALREILVTKLSKVGELQEQVHSTKFEALSSKFMLEVSRKEEEELKEQLIARKKFQDDIEMKVKVLMEMEKQISFVNDEMLSTMSSLKASKNEENMLKEQLLTQDKVQKDMEMKLEVIRKLEKQLSQTKNEALSMKHDFEASKMEENMLEEQLESFEKFNQDIEMKLRKVMEVEKQIMFSKAEGLFVKASLQALRKQEEGLKKQLLEFEKYQKDMEIKLEKIFELEQEISLSEVEALSTMDSLENSKNEVEKLKEKLLALEKVQQAMEELRVL</sequence>